<dbReference type="InterPro" id="IPR036770">
    <property type="entry name" value="Ankyrin_rpt-contain_sf"/>
</dbReference>
<feature type="non-terminal residue" evidence="2">
    <location>
        <position position="270"/>
    </location>
</feature>
<gene>
    <name evidence="2" type="ORF">PGLA2088_LOCUS18920</name>
</gene>
<feature type="compositionally biased region" description="Acidic residues" evidence="1">
    <location>
        <begin position="202"/>
        <end position="214"/>
    </location>
</feature>
<reference evidence="2" key="1">
    <citation type="submission" date="2021-02" db="EMBL/GenBank/DDBJ databases">
        <authorList>
            <person name="Dougan E. K."/>
            <person name="Rhodes N."/>
            <person name="Thang M."/>
            <person name="Chan C."/>
        </authorList>
    </citation>
    <scope>NUCLEOTIDE SEQUENCE</scope>
</reference>
<name>A0A813J678_POLGL</name>
<comment type="caution">
    <text evidence="2">The sequence shown here is derived from an EMBL/GenBank/DDBJ whole genome shotgun (WGS) entry which is preliminary data.</text>
</comment>
<dbReference type="Proteomes" id="UP000626109">
    <property type="component" value="Unassembled WGS sequence"/>
</dbReference>
<feature type="region of interest" description="Disordered" evidence="1">
    <location>
        <begin position="202"/>
        <end position="270"/>
    </location>
</feature>
<evidence type="ECO:0000313" key="3">
    <source>
        <dbReference type="Proteomes" id="UP000626109"/>
    </source>
</evidence>
<evidence type="ECO:0000313" key="2">
    <source>
        <dbReference type="EMBL" id="CAE8674365.1"/>
    </source>
</evidence>
<organism evidence="2 3">
    <name type="scientific">Polarella glacialis</name>
    <name type="common">Dinoflagellate</name>
    <dbReference type="NCBI Taxonomy" id="89957"/>
    <lineage>
        <taxon>Eukaryota</taxon>
        <taxon>Sar</taxon>
        <taxon>Alveolata</taxon>
        <taxon>Dinophyceae</taxon>
        <taxon>Suessiales</taxon>
        <taxon>Suessiaceae</taxon>
        <taxon>Polarella</taxon>
    </lineage>
</organism>
<proteinExistence type="predicted"/>
<sequence>DERERTRASKREYEERVAKGDAADWKMTFKEFWRHAAECAPERVQAGLKAKLSVFLRSTDGMRSSILHHACREACTDEVGSDTARRRLEVVKLLLDAKANADAVDFKDRTALDLAIAQGGAGAKAHPSIAALSALGILTARQAAARALGLGLSAPKLSQRTARGAPAEEAARRSRETELLSSEAEVEAEAEAPAAEAILQEAEAEAEAEADPEEPTAASEAITGTDAELAAEGPPTLLEPVATESVAAVAAGGPEPLQLRTGGEPSDPSL</sequence>
<dbReference type="AlphaFoldDB" id="A0A813J678"/>
<dbReference type="Gene3D" id="1.25.40.20">
    <property type="entry name" value="Ankyrin repeat-containing domain"/>
    <property type="match status" value="1"/>
</dbReference>
<evidence type="ECO:0000256" key="1">
    <source>
        <dbReference type="SAM" id="MobiDB-lite"/>
    </source>
</evidence>
<dbReference type="SUPFAM" id="SSF48403">
    <property type="entry name" value="Ankyrin repeat"/>
    <property type="match status" value="1"/>
</dbReference>
<accession>A0A813J678</accession>
<dbReference type="EMBL" id="CAJNNW010024811">
    <property type="protein sequence ID" value="CAE8674365.1"/>
    <property type="molecule type" value="Genomic_DNA"/>
</dbReference>
<protein>
    <submittedName>
        <fullName evidence="2">Uncharacterized protein</fullName>
    </submittedName>
</protein>